<gene>
    <name evidence="6" type="ORF">CBP12_03385</name>
</gene>
<dbReference type="RefSeq" id="WP_086962963.1">
    <property type="nucleotide sequence ID" value="NZ_CP021376.1"/>
</dbReference>
<feature type="domain" description="UspA" evidence="5">
    <location>
        <begin position="183"/>
        <end position="300"/>
    </location>
</feature>
<evidence type="ECO:0000256" key="3">
    <source>
        <dbReference type="ARBA" id="ARBA00022490"/>
    </source>
</evidence>
<evidence type="ECO:0000256" key="1">
    <source>
        <dbReference type="ARBA" id="ARBA00004496"/>
    </source>
</evidence>
<dbReference type="PANTHER" id="PTHR47892:SF1">
    <property type="entry name" value="UNIVERSAL STRESS PROTEIN E"/>
    <property type="match status" value="1"/>
</dbReference>
<name>A0A1Y0CWM9_9GAMM</name>
<dbReference type="Pfam" id="PF00582">
    <property type="entry name" value="Usp"/>
    <property type="match status" value="2"/>
</dbReference>
<comment type="function">
    <text evidence="4">Required for resistance to DNA-damaging agents.</text>
</comment>
<keyword evidence="7" id="KW-1185">Reference proteome</keyword>
<organism evidence="6 7">
    <name type="scientific">Oceanisphaera avium</name>
    <dbReference type="NCBI Taxonomy" id="1903694"/>
    <lineage>
        <taxon>Bacteria</taxon>
        <taxon>Pseudomonadati</taxon>
        <taxon>Pseudomonadota</taxon>
        <taxon>Gammaproteobacteria</taxon>
        <taxon>Aeromonadales</taxon>
        <taxon>Aeromonadaceae</taxon>
        <taxon>Oceanisphaera</taxon>
    </lineage>
</organism>
<dbReference type="GO" id="GO:0005737">
    <property type="term" value="C:cytoplasm"/>
    <property type="evidence" value="ECO:0007669"/>
    <property type="project" value="UniProtKB-SubCell"/>
</dbReference>
<reference evidence="7" key="1">
    <citation type="submission" date="2017-05" db="EMBL/GenBank/DDBJ databases">
        <authorList>
            <person name="Sung H."/>
        </authorList>
    </citation>
    <scope>NUCLEOTIDE SEQUENCE [LARGE SCALE GENOMIC DNA]</scope>
    <source>
        <strain evidence="7">AMac2203</strain>
    </source>
</reference>
<evidence type="ECO:0000313" key="6">
    <source>
        <dbReference type="EMBL" id="ART79306.1"/>
    </source>
</evidence>
<dbReference type="OrthoDB" id="239260at2"/>
<dbReference type="NCBIfam" id="NF008380">
    <property type="entry name" value="PRK11175.1"/>
    <property type="match status" value="1"/>
</dbReference>
<dbReference type="AlphaFoldDB" id="A0A1Y0CWM9"/>
<evidence type="ECO:0000313" key="7">
    <source>
        <dbReference type="Proteomes" id="UP000243793"/>
    </source>
</evidence>
<dbReference type="KEGG" id="ocm:CBP12_03385"/>
<comment type="subcellular location">
    <subcellularLocation>
        <location evidence="1">Cytoplasm</location>
    </subcellularLocation>
</comment>
<proteinExistence type="inferred from homology"/>
<evidence type="ECO:0000259" key="5">
    <source>
        <dbReference type="Pfam" id="PF00582"/>
    </source>
</evidence>
<evidence type="ECO:0000256" key="2">
    <source>
        <dbReference type="ARBA" id="ARBA00008791"/>
    </source>
</evidence>
<dbReference type="SUPFAM" id="SSF52402">
    <property type="entry name" value="Adenine nucleotide alpha hydrolases-like"/>
    <property type="match status" value="2"/>
</dbReference>
<dbReference type="EMBL" id="CP021376">
    <property type="protein sequence ID" value="ART79306.1"/>
    <property type="molecule type" value="Genomic_DNA"/>
</dbReference>
<dbReference type="Proteomes" id="UP000243793">
    <property type="component" value="Chromosome"/>
</dbReference>
<dbReference type="PANTHER" id="PTHR47892">
    <property type="entry name" value="UNIVERSAL STRESS PROTEIN E"/>
    <property type="match status" value="1"/>
</dbReference>
<comment type="similarity">
    <text evidence="2">Belongs to the universal stress protein A family.</text>
</comment>
<keyword evidence="3" id="KW-0963">Cytoplasm</keyword>
<evidence type="ECO:0000256" key="4">
    <source>
        <dbReference type="ARBA" id="ARBA00037131"/>
    </source>
</evidence>
<accession>A0A1Y0CWM9</accession>
<feature type="domain" description="UspA" evidence="5">
    <location>
        <begin position="4"/>
        <end position="147"/>
    </location>
</feature>
<dbReference type="InterPro" id="IPR006016">
    <property type="entry name" value="UspA"/>
</dbReference>
<sequence>MIKYQHILVVIDPTADTHPALHRAVSVAALQQQATITLFMPIYDFSYEMTSMLSSNERQEMREGVLQGRREWLKELVAPYHDGNIKFHLEVVWHSRPFEAIIQQVMDAGHDLVVKSSHKHSAIQTFIFTPTDWHLLRKCPCPVLLVKERQWPMGGNVLAAINCAVEDEEQVNLNNKIISESGEVARLLNAQLHVVNAYPFTPVNMALELPDFDPNAYNAAVKQLHEKALAEYGARFSLAPERLHLEEGLAEEVIPHCAELINASLVILGTAGRTGLSAALLGNTAEQVVDKLSCDILVMRASGEPSLVG</sequence>
<protein>
    <submittedName>
        <fullName evidence="6">Universal stress protein UspE</fullName>
    </submittedName>
</protein>
<dbReference type="Gene3D" id="3.40.50.12370">
    <property type="match status" value="1"/>
</dbReference>